<feature type="domain" description="EGF-like" evidence="12">
    <location>
        <begin position="148"/>
        <end position="187"/>
    </location>
</feature>
<dbReference type="Proteomes" id="UP000838412">
    <property type="component" value="Unassembled WGS sequence"/>
</dbReference>
<feature type="domain" description="EGF-like" evidence="12">
    <location>
        <begin position="1"/>
        <end position="39"/>
    </location>
</feature>
<dbReference type="GO" id="GO:0005576">
    <property type="term" value="C:extracellular region"/>
    <property type="evidence" value="ECO:0007669"/>
    <property type="project" value="UniProtKB-SubCell"/>
</dbReference>
<dbReference type="Pfam" id="PF12662">
    <property type="entry name" value="cEGF"/>
    <property type="match status" value="1"/>
</dbReference>
<evidence type="ECO:0000256" key="4">
    <source>
        <dbReference type="ARBA" id="ARBA00022729"/>
    </source>
</evidence>
<evidence type="ECO:0000256" key="7">
    <source>
        <dbReference type="ARBA" id="ARBA00023157"/>
    </source>
</evidence>
<dbReference type="Pfam" id="PF12947">
    <property type="entry name" value="EGF_3"/>
    <property type="match status" value="7"/>
</dbReference>
<feature type="disulfide bond" evidence="9">
    <location>
        <begin position="8"/>
        <end position="25"/>
    </location>
</feature>
<feature type="repeat" description="LDL-receptor class B" evidence="10">
    <location>
        <begin position="668"/>
        <end position="712"/>
    </location>
</feature>
<dbReference type="FunFam" id="2.10.25.10:FF:000038">
    <property type="entry name" value="Fibrillin 2"/>
    <property type="match status" value="2"/>
</dbReference>
<comment type="caution">
    <text evidence="13">The sequence shown here is derived from an EMBL/GenBank/DDBJ whole genome shotgun (WGS) entry which is preliminary data.</text>
</comment>
<dbReference type="PROSITE" id="PS51120">
    <property type="entry name" value="LDLRB"/>
    <property type="match status" value="3"/>
</dbReference>
<feature type="domain" description="EGF-like" evidence="12">
    <location>
        <begin position="438"/>
        <end position="479"/>
    </location>
</feature>
<dbReference type="InterPro" id="IPR000152">
    <property type="entry name" value="EGF-type_Asp/Asn_hydroxyl_site"/>
</dbReference>
<dbReference type="InterPro" id="IPR018097">
    <property type="entry name" value="EGF_Ca-bd_CS"/>
</dbReference>
<dbReference type="GO" id="GO:0060070">
    <property type="term" value="P:canonical Wnt signaling pathway"/>
    <property type="evidence" value="ECO:0007669"/>
    <property type="project" value="TreeGrafter"/>
</dbReference>
<evidence type="ECO:0000259" key="12">
    <source>
        <dbReference type="PROSITE" id="PS50026"/>
    </source>
</evidence>
<feature type="non-terminal residue" evidence="13">
    <location>
        <position position="1"/>
    </location>
</feature>
<feature type="domain" description="EGF-like" evidence="12">
    <location>
        <begin position="236"/>
        <end position="274"/>
    </location>
</feature>
<keyword evidence="3 9" id="KW-0245">EGF-like domain</keyword>
<comment type="subcellular location">
    <subcellularLocation>
        <location evidence="1">Secreted</location>
    </subcellularLocation>
</comment>
<evidence type="ECO:0000256" key="6">
    <source>
        <dbReference type="ARBA" id="ARBA00022837"/>
    </source>
</evidence>
<dbReference type="SUPFAM" id="SSF57184">
    <property type="entry name" value="Growth factor receptor domain"/>
    <property type="match status" value="4"/>
</dbReference>
<dbReference type="InterPro" id="IPR009030">
    <property type="entry name" value="Growth_fac_rcpt_cys_sf"/>
</dbReference>
<name>A0A8S4MNV0_BRALA</name>
<keyword evidence="5" id="KW-0677">Repeat</keyword>
<reference evidence="13" key="1">
    <citation type="submission" date="2022-01" db="EMBL/GenBank/DDBJ databases">
        <authorList>
            <person name="Braso-Vives M."/>
        </authorList>
    </citation>
    <scope>NUCLEOTIDE SEQUENCE</scope>
</reference>
<dbReference type="InterPro" id="IPR024731">
    <property type="entry name" value="NELL2-like_EGF"/>
</dbReference>
<keyword evidence="6" id="KW-0106">Calcium</keyword>
<dbReference type="InterPro" id="IPR001881">
    <property type="entry name" value="EGF-like_Ca-bd_dom"/>
</dbReference>
<evidence type="ECO:0000256" key="9">
    <source>
        <dbReference type="PROSITE-ProRule" id="PRU00076"/>
    </source>
</evidence>
<evidence type="ECO:0000256" key="2">
    <source>
        <dbReference type="ARBA" id="ARBA00022525"/>
    </source>
</evidence>
<dbReference type="InterPro" id="IPR000742">
    <property type="entry name" value="EGF"/>
</dbReference>
<feature type="compositionally biased region" description="Low complexity" evidence="11">
    <location>
        <begin position="47"/>
        <end position="58"/>
    </location>
</feature>
<evidence type="ECO:0000256" key="5">
    <source>
        <dbReference type="ARBA" id="ARBA00022737"/>
    </source>
</evidence>
<dbReference type="InterPro" id="IPR011042">
    <property type="entry name" value="6-blade_b-propeller_TolB-like"/>
</dbReference>
<sequence>DPCSHPDCSPNAKCIPNMVTGEHTCECLPGFTGNGIVCTSNTIDPVNPDNGNNGNPIDPVDPENKETPPQCLTNDCDANANCISVGDGYSCVCKQGYVGDGRTCTELDPCNPDPCGPNAFCFKHGTQWKCRCEKGFQGDGDQCFVIEGPDPCRTSDCHPNANCLPTSSSYRCECRAGYKGDGRLTCNPADPCDDNKCDRNAMCIPVGPRSYRCECKNGYQGNGFTCGAAAASIRAGEDPCGHLICDVNARCLFQGGRPVCRCNQGFEGNGFFCKAAVRYAPANWLDPCASNEHDCDRDFGRCVYEGQGRYRCECAPGHAGDGRTCNAIAVLPSPCEEGSHNCDENAVCINEGAGRYSCRCRPGLVGNGWTCHGKDPIATPVQPPANPCDRASCAPPGQGFCVPVSLSQYRCECLPGFRDVNGDGRVCQAIQPPGPQPSGNPCDRSNCAPEGQAKCIPLGPTDFRCECLPGYSGDGRVCTDMDECDLLDPACDPNARCINTFGSYRCECAPGFVGDGRTCSPVGQAPQASLLFAQGMSISRIPVPAQGYRGQIIGAQSAARGKKVLVKAGMTAVGIDYDCVDGYMYFTDVTGRSISRAKMDGSQPEVIISQGLSSPEGVAVDWISKNLYWTDSGTDVIEVSKLDGTNRRVLFKDDLVNPRSIVVEPFSGTMYWTDWNRDKPKIATANMDATNRRTFVDSEIALPNGITIDYPANQLCWADAGTKKVECATLGTAANRRTVYTPTQYPFSMTSYQGRLFYTDWQRDAVLAVNPQSQTEQGPLPLPLGSSGNPYGITTITNTCRRGANACSVRNGDCSHLCLPRPGNQRSCVCPSNQYSNEAACVE</sequence>
<dbReference type="EMBL" id="CAKMNS010000303">
    <property type="protein sequence ID" value="CAH1277418.1"/>
    <property type="molecule type" value="Genomic_DNA"/>
</dbReference>
<gene>
    <name evidence="13" type="primary">NID1</name>
    <name evidence="13" type="ORF">BLAG_LOCUS26206</name>
</gene>
<feature type="repeat" description="LDL-receptor class B" evidence="10">
    <location>
        <begin position="582"/>
        <end position="624"/>
    </location>
</feature>
<dbReference type="Gene3D" id="2.120.10.30">
    <property type="entry name" value="TolB, C-terminal domain"/>
    <property type="match status" value="1"/>
</dbReference>
<feature type="domain" description="EGF-like" evidence="12">
    <location>
        <begin position="384"/>
        <end position="423"/>
    </location>
</feature>
<feature type="domain" description="EGF-like" evidence="12">
    <location>
        <begin position="284"/>
        <end position="326"/>
    </location>
</feature>
<dbReference type="InterPro" id="IPR050778">
    <property type="entry name" value="Cueball_EGF_LRP_Nidogen"/>
</dbReference>
<evidence type="ECO:0000256" key="8">
    <source>
        <dbReference type="ARBA" id="ARBA00023180"/>
    </source>
</evidence>
<dbReference type="SMART" id="SM00179">
    <property type="entry name" value="EGF_CA"/>
    <property type="match status" value="9"/>
</dbReference>
<dbReference type="InterPro" id="IPR026823">
    <property type="entry name" value="cEGF"/>
</dbReference>
<feature type="domain" description="EGF-like" evidence="12">
    <location>
        <begin position="67"/>
        <end position="105"/>
    </location>
</feature>
<dbReference type="GO" id="GO:0005886">
    <property type="term" value="C:plasma membrane"/>
    <property type="evidence" value="ECO:0007669"/>
    <property type="project" value="TreeGrafter"/>
</dbReference>
<proteinExistence type="predicted"/>
<dbReference type="GO" id="GO:0042813">
    <property type="term" value="F:Wnt receptor activity"/>
    <property type="evidence" value="ECO:0007669"/>
    <property type="project" value="TreeGrafter"/>
</dbReference>
<dbReference type="Pfam" id="PF00058">
    <property type="entry name" value="Ldl_recept_b"/>
    <property type="match status" value="3"/>
</dbReference>
<dbReference type="OrthoDB" id="6375837at2759"/>
<dbReference type="GO" id="GO:0017147">
    <property type="term" value="F:Wnt-protein binding"/>
    <property type="evidence" value="ECO:0007669"/>
    <property type="project" value="TreeGrafter"/>
</dbReference>
<comment type="caution">
    <text evidence="9">Lacks conserved residue(s) required for the propagation of feature annotation.</text>
</comment>
<dbReference type="GO" id="GO:0005509">
    <property type="term" value="F:calcium ion binding"/>
    <property type="evidence" value="ECO:0007669"/>
    <property type="project" value="InterPro"/>
</dbReference>
<dbReference type="AlphaFoldDB" id="A0A8S4MNV0"/>
<keyword evidence="8" id="KW-0325">Glycoprotein</keyword>
<dbReference type="PROSITE" id="PS01187">
    <property type="entry name" value="EGF_CA"/>
    <property type="match status" value="1"/>
</dbReference>
<dbReference type="FunFam" id="2.120.10.30:FF:000241">
    <property type="entry name" value="Low-density lipoprotein receptor-related protein 6"/>
    <property type="match status" value="1"/>
</dbReference>
<feature type="domain" description="EGF-like" evidence="12">
    <location>
        <begin position="331"/>
        <end position="372"/>
    </location>
</feature>
<dbReference type="PROSITE" id="PS01186">
    <property type="entry name" value="EGF_2"/>
    <property type="match status" value="8"/>
</dbReference>
<evidence type="ECO:0000256" key="1">
    <source>
        <dbReference type="ARBA" id="ARBA00004613"/>
    </source>
</evidence>
<keyword evidence="4" id="KW-0732">Signal</keyword>
<accession>A0A8S4MNV0</accession>
<evidence type="ECO:0000313" key="13">
    <source>
        <dbReference type="EMBL" id="CAH1277418.1"/>
    </source>
</evidence>
<dbReference type="SUPFAM" id="SSF63825">
    <property type="entry name" value="YWTD domain"/>
    <property type="match status" value="1"/>
</dbReference>
<evidence type="ECO:0000256" key="3">
    <source>
        <dbReference type="ARBA" id="ARBA00022536"/>
    </source>
</evidence>
<feature type="domain" description="EGF-like" evidence="12">
    <location>
        <begin position="188"/>
        <end position="227"/>
    </location>
</feature>
<evidence type="ECO:0000256" key="11">
    <source>
        <dbReference type="SAM" id="MobiDB-lite"/>
    </source>
</evidence>
<feature type="repeat" description="LDL-receptor class B" evidence="10">
    <location>
        <begin position="625"/>
        <end position="667"/>
    </location>
</feature>
<dbReference type="Gene3D" id="2.10.25.10">
    <property type="entry name" value="Laminin"/>
    <property type="match status" value="11"/>
</dbReference>
<dbReference type="InterPro" id="IPR000033">
    <property type="entry name" value="LDLR_classB_rpt"/>
</dbReference>
<feature type="region of interest" description="Disordered" evidence="11">
    <location>
        <begin position="47"/>
        <end position="66"/>
    </location>
</feature>
<dbReference type="PANTHER" id="PTHR46513">
    <property type="entry name" value="VITELLOGENIN RECEPTOR-LIKE PROTEIN-RELATED-RELATED"/>
    <property type="match status" value="1"/>
</dbReference>
<dbReference type="SMART" id="SM00181">
    <property type="entry name" value="EGF"/>
    <property type="match status" value="12"/>
</dbReference>
<keyword evidence="2" id="KW-0964">Secreted</keyword>
<evidence type="ECO:0000256" key="10">
    <source>
        <dbReference type="PROSITE-ProRule" id="PRU00461"/>
    </source>
</evidence>
<evidence type="ECO:0000313" key="14">
    <source>
        <dbReference type="Proteomes" id="UP000838412"/>
    </source>
</evidence>
<keyword evidence="7 9" id="KW-1015">Disulfide bond</keyword>
<dbReference type="PANTHER" id="PTHR46513:SF6">
    <property type="entry name" value="NIDOGEN-1"/>
    <property type="match status" value="1"/>
</dbReference>
<dbReference type="SMART" id="SM00135">
    <property type="entry name" value="LY"/>
    <property type="match status" value="5"/>
</dbReference>
<feature type="disulfide bond" evidence="9">
    <location>
        <begin position="295"/>
        <end position="312"/>
    </location>
</feature>
<dbReference type="CDD" id="cd00054">
    <property type="entry name" value="EGF_CA"/>
    <property type="match status" value="1"/>
</dbReference>
<dbReference type="PROSITE" id="PS50026">
    <property type="entry name" value="EGF_3"/>
    <property type="match status" value="11"/>
</dbReference>
<organism evidence="13 14">
    <name type="scientific">Branchiostoma lanceolatum</name>
    <name type="common">Common lancelet</name>
    <name type="synonym">Amphioxus lanceolatum</name>
    <dbReference type="NCBI Taxonomy" id="7740"/>
    <lineage>
        <taxon>Eukaryota</taxon>
        <taxon>Metazoa</taxon>
        <taxon>Chordata</taxon>
        <taxon>Cephalochordata</taxon>
        <taxon>Leptocardii</taxon>
        <taxon>Amphioxiformes</taxon>
        <taxon>Branchiostomatidae</taxon>
        <taxon>Branchiostoma</taxon>
    </lineage>
</organism>
<protein>
    <submittedName>
        <fullName evidence="13">NID1 protein</fullName>
    </submittedName>
</protein>
<feature type="domain" description="EGF-like" evidence="12">
    <location>
        <begin position="480"/>
        <end position="520"/>
    </location>
</feature>
<feature type="domain" description="EGF-like" evidence="12">
    <location>
        <begin position="106"/>
        <end position="144"/>
    </location>
</feature>
<dbReference type="PROSITE" id="PS00010">
    <property type="entry name" value="ASX_HYDROXYL"/>
    <property type="match status" value="1"/>
</dbReference>
<keyword evidence="14" id="KW-1185">Reference proteome</keyword>